<evidence type="ECO:0000313" key="6">
    <source>
        <dbReference type="Proteomes" id="UP001596067"/>
    </source>
</evidence>
<dbReference type="InterPro" id="IPR036291">
    <property type="entry name" value="NAD(P)-bd_dom_sf"/>
</dbReference>
<sequence>HTNLPTYPFQHHRYWLDTPTTPGDAAALGLATTTHPLLGAAVNLADTDGYLFTSRLSLASHPWLADHAVMGSVLLPGTAFVELALHAGAQADSPHVEELTLEAPLVIPAEGSVQVQVTVGEPDGDGRRPVAVHSRIPGDLADALHSADGWTRHATGAVCPEPEAAGEPGSLVQWPPAGATEVGVDGLYERLHGIGFGYGPAFQGLRAVWRSADVLYAEVALPGGLQENGEAFALHPALLDAVLHVLGLRSGEELGAAQLPFSWNGVSLHATGATVLRACLAPRGSDSYTLTIADSSGAPVATIDALMTRPITAEQIARARSVPNSPLFQVEWRTVTASAGSSGETVPGAAGQGRWAVVGDDPLGMSAGLKSTGASLDVYPDIEAFAAAMEAGSAVPEYVFAPFASDPARAVDDIPAAALSGTRRALALLQFWLGDERYAASRLVLLTHHAIATHPD</sequence>
<dbReference type="InterPro" id="IPR042104">
    <property type="entry name" value="PKS_dehydratase_sf"/>
</dbReference>
<reference evidence="6" key="1">
    <citation type="journal article" date="2019" name="Int. J. Syst. Evol. Microbiol.">
        <title>The Global Catalogue of Microorganisms (GCM) 10K type strain sequencing project: providing services to taxonomists for standard genome sequencing and annotation.</title>
        <authorList>
            <consortium name="The Broad Institute Genomics Platform"/>
            <consortium name="The Broad Institute Genome Sequencing Center for Infectious Disease"/>
            <person name="Wu L."/>
            <person name="Ma J."/>
        </authorList>
    </citation>
    <scope>NUCLEOTIDE SEQUENCE [LARGE SCALE GENOMIC DNA]</scope>
    <source>
        <strain evidence="6">CGMCC 4.1469</strain>
    </source>
</reference>
<feature type="active site" description="Proton acceptor; for dehydratase activity" evidence="3">
    <location>
        <position position="67"/>
    </location>
</feature>
<dbReference type="SUPFAM" id="SSF51735">
    <property type="entry name" value="NAD(P)-binding Rossmann-fold domains"/>
    <property type="match status" value="1"/>
</dbReference>
<dbReference type="Proteomes" id="UP001596067">
    <property type="component" value="Unassembled WGS sequence"/>
</dbReference>
<keyword evidence="1" id="KW-0808">Transferase</keyword>
<evidence type="ECO:0000313" key="5">
    <source>
        <dbReference type="EMBL" id="MFC5891162.1"/>
    </source>
</evidence>
<keyword evidence="6" id="KW-1185">Reference proteome</keyword>
<evidence type="ECO:0000259" key="4">
    <source>
        <dbReference type="PROSITE" id="PS52019"/>
    </source>
</evidence>
<evidence type="ECO:0000256" key="2">
    <source>
        <dbReference type="ARBA" id="ARBA00023268"/>
    </source>
</evidence>
<dbReference type="Gene3D" id="3.40.50.11460">
    <property type="match status" value="1"/>
</dbReference>
<dbReference type="Pfam" id="PF21089">
    <property type="entry name" value="PKS_DH_N"/>
    <property type="match status" value="1"/>
</dbReference>
<evidence type="ECO:0000256" key="3">
    <source>
        <dbReference type="PROSITE-ProRule" id="PRU01363"/>
    </source>
</evidence>
<dbReference type="InterPro" id="IPR049551">
    <property type="entry name" value="PKS_DH_C"/>
</dbReference>
<feature type="non-terminal residue" evidence="5">
    <location>
        <position position="1"/>
    </location>
</feature>
<gene>
    <name evidence="5" type="ORF">ACFP0N_40060</name>
</gene>
<dbReference type="Gene3D" id="3.10.129.110">
    <property type="entry name" value="Polyketide synthase dehydratase"/>
    <property type="match status" value="1"/>
</dbReference>
<proteinExistence type="predicted"/>
<dbReference type="InterPro" id="IPR049552">
    <property type="entry name" value="PKS_DH_N"/>
</dbReference>
<feature type="region of interest" description="N-terminal hotdog fold" evidence="3">
    <location>
        <begin position="35"/>
        <end position="165"/>
    </location>
</feature>
<dbReference type="InterPro" id="IPR049900">
    <property type="entry name" value="PKS_mFAS_DH"/>
</dbReference>
<dbReference type="PANTHER" id="PTHR43775">
    <property type="entry name" value="FATTY ACID SYNTHASE"/>
    <property type="match status" value="1"/>
</dbReference>
<feature type="active site" description="Proton donor; for dehydratase activity" evidence="3">
    <location>
        <position position="240"/>
    </location>
</feature>
<dbReference type="Pfam" id="PF14765">
    <property type="entry name" value="PS-DH"/>
    <property type="match status" value="1"/>
</dbReference>
<comment type="caution">
    <text evidence="5">The sequence shown here is derived from an EMBL/GenBank/DDBJ whole genome shotgun (WGS) entry which is preliminary data.</text>
</comment>
<dbReference type="RefSeq" id="WP_380238115.1">
    <property type="nucleotide sequence ID" value="NZ_JBHSOD010000162.1"/>
</dbReference>
<dbReference type="SMART" id="SM00826">
    <property type="entry name" value="PKS_DH"/>
    <property type="match status" value="1"/>
</dbReference>
<protein>
    <submittedName>
        <fullName evidence="5">Polyketide synthase dehydratase domain-containing protein</fullName>
    </submittedName>
</protein>
<feature type="region of interest" description="C-terminal hotdog fold" evidence="3">
    <location>
        <begin position="179"/>
        <end position="317"/>
    </location>
</feature>
<feature type="non-terminal residue" evidence="5">
    <location>
        <position position="456"/>
    </location>
</feature>
<organism evidence="5 6">
    <name type="scientific">Kitasatospora aburaviensis</name>
    <dbReference type="NCBI Taxonomy" id="67265"/>
    <lineage>
        <taxon>Bacteria</taxon>
        <taxon>Bacillati</taxon>
        <taxon>Actinomycetota</taxon>
        <taxon>Actinomycetes</taxon>
        <taxon>Kitasatosporales</taxon>
        <taxon>Streptomycetaceae</taxon>
        <taxon>Kitasatospora</taxon>
    </lineage>
</organism>
<dbReference type="InterPro" id="IPR020807">
    <property type="entry name" value="PKS_DH"/>
</dbReference>
<dbReference type="PROSITE" id="PS52019">
    <property type="entry name" value="PKS_MFAS_DH"/>
    <property type="match status" value="1"/>
</dbReference>
<keyword evidence="2" id="KW-0511">Multifunctional enzyme</keyword>
<dbReference type="EMBL" id="JBHSOD010000162">
    <property type="protein sequence ID" value="MFC5891162.1"/>
    <property type="molecule type" value="Genomic_DNA"/>
</dbReference>
<evidence type="ECO:0000256" key="1">
    <source>
        <dbReference type="ARBA" id="ARBA00022679"/>
    </source>
</evidence>
<dbReference type="InterPro" id="IPR050091">
    <property type="entry name" value="PKS_NRPS_Biosynth_Enz"/>
</dbReference>
<accession>A0ABW1FB64</accession>
<feature type="domain" description="PKS/mFAS DH" evidence="4">
    <location>
        <begin position="35"/>
        <end position="317"/>
    </location>
</feature>
<dbReference type="PANTHER" id="PTHR43775:SF51">
    <property type="entry name" value="INACTIVE PHENOLPHTHIOCEROL SYNTHESIS POLYKETIDE SYNTHASE TYPE I PKS1-RELATED"/>
    <property type="match status" value="1"/>
</dbReference>
<name>A0ABW1FB64_9ACTN</name>